<reference evidence="1 2" key="1">
    <citation type="journal article" date="2018" name="New Phytol.">
        <title>Phylogenomics of Endogonaceae and evolution of mycorrhizas within Mucoromycota.</title>
        <authorList>
            <person name="Chang Y."/>
            <person name="Desiro A."/>
            <person name="Na H."/>
            <person name="Sandor L."/>
            <person name="Lipzen A."/>
            <person name="Clum A."/>
            <person name="Barry K."/>
            <person name="Grigoriev I.V."/>
            <person name="Martin F.M."/>
            <person name="Stajich J.E."/>
            <person name="Smith M.E."/>
            <person name="Bonito G."/>
            <person name="Spatafora J.W."/>
        </authorList>
    </citation>
    <scope>NUCLEOTIDE SEQUENCE [LARGE SCALE GENOMIC DNA]</scope>
    <source>
        <strain evidence="1 2">GMNB39</strain>
    </source>
</reference>
<name>A0A433DEX6_9FUNG</name>
<dbReference type="OrthoDB" id="432234at2759"/>
<accession>A0A433DEX6</accession>
<dbReference type="EMBL" id="RBNI01002352">
    <property type="protein sequence ID" value="RUP49378.1"/>
    <property type="molecule type" value="Genomic_DNA"/>
</dbReference>
<organism evidence="1 2">
    <name type="scientific">Jimgerdemannia flammicorona</name>
    <dbReference type="NCBI Taxonomy" id="994334"/>
    <lineage>
        <taxon>Eukaryota</taxon>
        <taxon>Fungi</taxon>
        <taxon>Fungi incertae sedis</taxon>
        <taxon>Mucoromycota</taxon>
        <taxon>Mucoromycotina</taxon>
        <taxon>Endogonomycetes</taxon>
        <taxon>Endogonales</taxon>
        <taxon>Endogonaceae</taxon>
        <taxon>Jimgerdemannia</taxon>
    </lineage>
</organism>
<sequence>MSKAIVELTIWQVDGYVMLSRVKSLDGLAILRPLTWHSAILIEVMYRSTRYSTEEQASIAYH</sequence>
<proteinExistence type="predicted"/>
<evidence type="ECO:0000313" key="2">
    <source>
        <dbReference type="Proteomes" id="UP000268093"/>
    </source>
</evidence>
<dbReference type="AlphaFoldDB" id="A0A433DEX6"/>
<dbReference type="Proteomes" id="UP000268093">
    <property type="component" value="Unassembled WGS sequence"/>
</dbReference>
<keyword evidence="2" id="KW-1185">Reference proteome</keyword>
<protein>
    <submittedName>
        <fullName evidence="1">Uncharacterized protein</fullName>
    </submittedName>
</protein>
<evidence type="ECO:0000313" key="1">
    <source>
        <dbReference type="EMBL" id="RUP49378.1"/>
    </source>
</evidence>
<gene>
    <name evidence="1" type="ORF">BC936DRAFT_142661</name>
</gene>
<comment type="caution">
    <text evidence="1">The sequence shown here is derived from an EMBL/GenBank/DDBJ whole genome shotgun (WGS) entry which is preliminary data.</text>
</comment>